<dbReference type="AlphaFoldDB" id="F9DKN7"/>
<protein>
    <submittedName>
        <fullName evidence="2">CDP-diacylglycerol-glycerol-3-phosphate 3-phosphatidyltransferase</fullName>
        <ecNumber evidence="2">2.7.8.5</ecNumber>
    </submittedName>
</protein>
<reference evidence="2 3" key="1">
    <citation type="submission" date="2011-04" db="EMBL/GenBank/DDBJ databases">
        <authorList>
            <person name="Muzny D."/>
            <person name="Qin X."/>
            <person name="Deng J."/>
            <person name="Jiang H."/>
            <person name="Liu Y."/>
            <person name="Qu J."/>
            <person name="Song X.-Z."/>
            <person name="Zhang L."/>
            <person name="Thornton R."/>
            <person name="Coyle M."/>
            <person name="Francisco L."/>
            <person name="Jackson L."/>
            <person name="Javaid M."/>
            <person name="Korchina V."/>
            <person name="Kovar C."/>
            <person name="Mata R."/>
            <person name="Mathew T."/>
            <person name="Ngo R."/>
            <person name="Nguyen L."/>
            <person name="Nguyen N."/>
            <person name="Okwuonu G."/>
            <person name="Ongeri F."/>
            <person name="Pham C."/>
            <person name="Simmons D."/>
            <person name="Wilczek-Boney K."/>
            <person name="Hale W."/>
            <person name="Jakkamsetti A."/>
            <person name="Pham P."/>
            <person name="Ruth R."/>
            <person name="San Lucas F."/>
            <person name="Warren J."/>
            <person name="Zhang J."/>
            <person name="Zhao Z."/>
            <person name="Zhou C."/>
            <person name="Zhu D."/>
            <person name="Lee S."/>
            <person name="Bess C."/>
            <person name="Blankenburg K."/>
            <person name="Forbes L."/>
            <person name="Fu Q."/>
            <person name="Gubbala S."/>
            <person name="Hirani K."/>
            <person name="Jayaseelan J.C."/>
            <person name="Lara F."/>
            <person name="Munidasa M."/>
            <person name="Palculict T."/>
            <person name="Patil S."/>
            <person name="Pu L.-L."/>
            <person name="Saada N."/>
            <person name="Tang L."/>
            <person name="Weissenberger G."/>
            <person name="Zhu Y."/>
            <person name="Hemphill L."/>
            <person name="Shang Y."/>
            <person name="Youmans B."/>
            <person name="Ayvaz T."/>
            <person name="Ross M."/>
            <person name="Santibanez J."/>
            <person name="Aqrawi P."/>
            <person name="Gross S."/>
            <person name="Joshi V."/>
            <person name="Fowler G."/>
            <person name="Nazareth L."/>
            <person name="Reid J."/>
            <person name="Worley K."/>
            <person name="Petrosino J."/>
            <person name="Highlander S."/>
            <person name="Gibbs R."/>
        </authorList>
    </citation>
    <scope>NUCLEOTIDE SEQUENCE [LARGE SCALE GENOMIC DNA]</scope>
    <source>
        <strain evidence="2 3">ATCC 700821</strain>
    </source>
</reference>
<gene>
    <name evidence="2" type="primary">pgsA</name>
    <name evidence="2" type="ORF">HMPREF9144_2229</name>
</gene>
<accession>F9DKN7</accession>
<comment type="caution">
    <text evidence="2">The sequence shown here is derived from an EMBL/GenBank/DDBJ whole genome shotgun (WGS) entry which is preliminary data.</text>
</comment>
<dbReference type="GO" id="GO:0008444">
    <property type="term" value="F:CDP-diacylglycerol-glycerol-3-phosphate 3-phosphatidyltransferase activity"/>
    <property type="evidence" value="ECO:0007669"/>
    <property type="project" value="UniProtKB-EC"/>
</dbReference>
<sequence length="52" mass="6164">MVYVVCTFPKTLFWGVKKRVLLFANKTTNILLFSFYFVLIYEFCFVLAAFIP</sequence>
<evidence type="ECO:0000313" key="2">
    <source>
        <dbReference type="EMBL" id="EGQ13905.1"/>
    </source>
</evidence>
<dbReference type="EC" id="2.7.8.5" evidence="2"/>
<name>F9DKN7_9BACT</name>
<dbReference type="STRING" id="997353.HMPREF9144_2229"/>
<evidence type="ECO:0000256" key="1">
    <source>
        <dbReference type="SAM" id="Phobius"/>
    </source>
</evidence>
<organism evidence="2 3">
    <name type="scientific">Prevotella pallens ATCC 700821</name>
    <dbReference type="NCBI Taxonomy" id="997353"/>
    <lineage>
        <taxon>Bacteria</taxon>
        <taxon>Pseudomonadati</taxon>
        <taxon>Bacteroidota</taxon>
        <taxon>Bacteroidia</taxon>
        <taxon>Bacteroidales</taxon>
        <taxon>Prevotellaceae</taxon>
        <taxon>Prevotella</taxon>
    </lineage>
</organism>
<keyword evidence="1" id="KW-0472">Membrane</keyword>
<dbReference type="HOGENOM" id="CLU_3083289_0_0_10"/>
<keyword evidence="1" id="KW-0812">Transmembrane</keyword>
<dbReference type="Proteomes" id="UP000004123">
    <property type="component" value="Unassembled WGS sequence"/>
</dbReference>
<proteinExistence type="predicted"/>
<keyword evidence="1" id="KW-1133">Transmembrane helix</keyword>
<dbReference type="EMBL" id="AFPY01000110">
    <property type="protein sequence ID" value="EGQ13905.1"/>
    <property type="molecule type" value="Genomic_DNA"/>
</dbReference>
<keyword evidence="2" id="KW-0808">Transferase</keyword>
<feature type="transmembrane region" description="Helical" evidence="1">
    <location>
        <begin position="30"/>
        <end position="51"/>
    </location>
</feature>
<evidence type="ECO:0000313" key="3">
    <source>
        <dbReference type="Proteomes" id="UP000004123"/>
    </source>
</evidence>